<feature type="region of interest" description="Disordered" evidence="1">
    <location>
        <begin position="1"/>
        <end position="70"/>
    </location>
</feature>
<sequence length="387" mass="44227">MNPDDVHNPACAPEVAPKRGPGRPPNPVSEPPSSNRRPGRPKKDQNPQAKRGLGGQPPNALDNTPKEDRDDTNEFMALLPTAVISESWSQANEDSLVAAWNQHPSKAAIAKKCKKLKPFGAELKLWRHAFASLRALPIDIIDFRKNMVADCSSSSQFHQRRQVPQLTLDNIELVLWSSEFSFELMKVIDHNAWEGRASLLRFAIQYVVTCATDDRRPWALDAEFCDPFNPFLWRLAKRMRENTTDVPAEDIHAAVWQEVSESLGYFTRPWWSRLFLAIEELTRDERELKRIFRSSLLRSQGPETVWMPYVVRKDDLTCLKTALQKADGGLEVSLPRELVPVFLTVERYEAALNRVWMSWFRLLKQGLLPSHDLSIESGWEEGILLPQ</sequence>
<evidence type="ECO:0000313" key="3">
    <source>
        <dbReference type="Proteomes" id="UP001583172"/>
    </source>
</evidence>
<organism evidence="2 3">
    <name type="scientific">Humicola insolens</name>
    <name type="common">Soft-rot fungus</name>
    <dbReference type="NCBI Taxonomy" id="85995"/>
    <lineage>
        <taxon>Eukaryota</taxon>
        <taxon>Fungi</taxon>
        <taxon>Dikarya</taxon>
        <taxon>Ascomycota</taxon>
        <taxon>Pezizomycotina</taxon>
        <taxon>Sordariomycetes</taxon>
        <taxon>Sordariomycetidae</taxon>
        <taxon>Sordariales</taxon>
        <taxon>Chaetomiaceae</taxon>
        <taxon>Mycothermus</taxon>
    </lineage>
</organism>
<protein>
    <submittedName>
        <fullName evidence="2">Uncharacterized protein</fullName>
    </submittedName>
</protein>
<accession>A0ABR3V869</accession>
<dbReference type="Proteomes" id="UP001583172">
    <property type="component" value="Unassembled WGS sequence"/>
</dbReference>
<keyword evidence="3" id="KW-1185">Reference proteome</keyword>
<evidence type="ECO:0000256" key="1">
    <source>
        <dbReference type="SAM" id="MobiDB-lite"/>
    </source>
</evidence>
<gene>
    <name evidence="2" type="ORF">VTJ49DRAFT_3363</name>
</gene>
<dbReference type="EMBL" id="JAZGSY010000259">
    <property type="protein sequence ID" value="KAL1837835.1"/>
    <property type="molecule type" value="Genomic_DNA"/>
</dbReference>
<proteinExistence type="predicted"/>
<reference evidence="2 3" key="1">
    <citation type="journal article" date="2024" name="Commun. Biol.">
        <title>Comparative genomic analysis of thermophilic fungi reveals convergent evolutionary adaptations and gene losses.</title>
        <authorList>
            <person name="Steindorff A.S."/>
            <person name="Aguilar-Pontes M.V."/>
            <person name="Robinson A.J."/>
            <person name="Andreopoulos B."/>
            <person name="LaButti K."/>
            <person name="Kuo A."/>
            <person name="Mondo S."/>
            <person name="Riley R."/>
            <person name="Otillar R."/>
            <person name="Haridas S."/>
            <person name="Lipzen A."/>
            <person name="Grimwood J."/>
            <person name="Schmutz J."/>
            <person name="Clum A."/>
            <person name="Reid I.D."/>
            <person name="Moisan M.C."/>
            <person name="Butler G."/>
            <person name="Nguyen T.T.M."/>
            <person name="Dewar K."/>
            <person name="Conant G."/>
            <person name="Drula E."/>
            <person name="Henrissat B."/>
            <person name="Hansel C."/>
            <person name="Singer S."/>
            <person name="Hutchinson M.I."/>
            <person name="de Vries R.P."/>
            <person name="Natvig D.O."/>
            <person name="Powell A.J."/>
            <person name="Tsang A."/>
            <person name="Grigoriev I.V."/>
        </authorList>
    </citation>
    <scope>NUCLEOTIDE SEQUENCE [LARGE SCALE GENOMIC DNA]</scope>
    <source>
        <strain evidence="2 3">CBS 620.91</strain>
    </source>
</reference>
<evidence type="ECO:0000313" key="2">
    <source>
        <dbReference type="EMBL" id="KAL1837835.1"/>
    </source>
</evidence>
<comment type="caution">
    <text evidence="2">The sequence shown here is derived from an EMBL/GenBank/DDBJ whole genome shotgun (WGS) entry which is preliminary data.</text>
</comment>
<name>A0ABR3V869_HUMIN</name>